<protein>
    <submittedName>
        <fullName evidence="1">Uncharacterized protein</fullName>
    </submittedName>
</protein>
<proteinExistence type="predicted"/>
<sequence>MHLIQAESSMSDVYADQDYINATKGLMMYEGHHRWSVETLFSWDSDARKEQIDSNSPAETLSSKLMKQRLGNLSQQFAKRDANQDQKSWASVFFRERLVKSFRSRLLPTQEAPILSLKQGPWEILGAPQEDKLSSMQQVHPVFSLKRSQPFDTSKGVVCLRKNGIDFTYSIETGRDSSRQKAPLNCRDVSVGNSSGDETLLKDSARHPFGGRKGARARMFVGILESLFRLRMRGGF</sequence>
<organism evidence="1">
    <name type="scientific">Guillardia theta</name>
    <name type="common">Cryptophyte</name>
    <name type="synonym">Cryptomonas phi</name>
    <dbReference type="NCBI Taxonomy" id="55529"/>
    <lineage>
        <taxon>Eukaryota</taxon>
        <taxon>Cryptophyceae</taxon>
        <taxon>Pyrenomonadales</taxon>
        <taxon>Geminigeraceae</taxon>
        <taxon>Guillardia</taxon>
    </lineage>
</organism>
<accession>A0A7S4KAH7</accession>
<evidence type="ECO:0000313" key="1">
    <source>
        <dbReference type="EMBL" id="CAE2288940.1"/>
    </source>
</evidence>
<dbReference type="AlphaFoldDB" id="A0A7S4KAH7"/>
<name>A0A7S4KAH7_GUITH</name>
<dbReference type="EMBL" id="HBKN01013781">
    <property type="protein sequence ID" value="CAE2288940.1"/>
    <property type="molecule type" value="Transcribed_RNA"/>
</dbReference>
<reference evidence="1" key="1">
    <citation type="submission" date="2021-01" db="EMBL/GenBank/DDBJ databases">
        <authorList>
            <person name="Corre E."/>
            <person name="Pelletier E."/>
            <person name="Niang G."/>
            <person name="Scheremetjew M."/>
            <person name="Finn R."/>
            <person name="Kale V."/>
            <person name="Holt S."/>
            <person name="Cochrane G."/>
            <person name="Meng A."/>
            <person name="Brown T."/>
            <person name="Cohen L."/>
        </authorList>
    </citation>
    <scope>NUCLEOTIDE SEQUENCE</scope>
    <source>
        <strain evidence="1">CCMP 2712</strain>
    </source>
</reference>
<gene>
    <name evidence="1" type="ORF">GTHE00462_LOCUS10734</name>
</gene>